<dbReference type="SUPFAM" id="SSF50891">
    <property type="entry name" value="Cyclophilin-like"/>
    <property type="match status" value="1"/>
</dbReference>
<feature type="compositionally biased region" description="Basic and acidic residues" evidence="18">
    <location>
        <begin position="421"/>
        <end position="432"/>
    </location>
</feature>
<dbReference type="Gene3D" id="2.40.100.10">
    <property type="entry name" value="Cyclophilin-like"/>
    <property type="match status" value="1"/>
</dbReference>
<dbReference type="Pfam" id="PF00004">
    <property type="entry name" value="AAA"/>
    <property type="match status" value="1"/>
</dbReference>
<dbReference type="SUPFAM" id="SSF52540">
    <property type="entry name" value="P-loop containing nucleoside triphosphate hydrolases"/>
    <property type="match status" value="1"/>
</dbReference>
<keyword evidence="10" id="KW-0143">Chaperone</keyword>
<evidence type="ECO:0000256" key="6">
    <source>
        <dbReference type="ARBA" id="ARBA00022664"/>
    </source>
</evidence>
<dbReference type="SMART" id="SM00382">
    <property type="entry name" value="AAA"/>
    <property type="match status" value="1"/>
</dbReference>
<comment type="function">
    <text evidence="17">PPIase that catalyzes the cis-trans isomerization of proline imidic peptide bonds in oligopeptides and may therefore assist protein folding. Participates in pre-mRNA splicing. May play a role in the assembly of the U4/U5/U6 tri-snRNP complex, one of the building blocks of the spliceosome. May act as a chaperone.</text>
</comment>
<evidence type="ECO:0000256" key="1">
    <source>
        <dbReference type="ARBA" id="ARBA00000971"/>
    </source>
</evidence>
<dbReference type="Gene3D" id="3.40.50.300">
    <property type="entry name" value="P-loop containing nucleotide triphosphate hydrolases"/>
    <property type="match status" value="1"/>
</dbReference>
<reference evidence="20" key="1">
    <citation type="submission" date="2020-11" db="EMBL/GenBank/DDBJ databases">
        <authorList>
            <person name="Tran Van P."/>
        </authorList>
    </citation>
    <scope>NUCLEOTIDE SEQUENCE</scope>
</reference>
<dbReference type="InterPro" id="IPR029000">
    <property type="entry name" value="Cyclophilin-like_dom_sf"/>
</dbReference>
<feature type="compositionally biased region" description="Low complexity" evidence="18">
    <location>
        <begin position="310"/>
        <end position="326"/>
    </location>
</feature>
<name>A0A7R9GCB1_9CRUS</name>
<feature type="region of interest" description="Disordered" evidence="18">
    <location>
        <begin position="232"/>
        <end position="296"/>
    </location>
</feature>
<evidence type="ECO:0000313" key="20">
    <source>
        <dbReference type="EMBL" id="CAD7275489.1"/>
    </source>
</evidence>
<evidence type="ECO:0000256" key="12">
    <source>
        <dbReference type="ARBA" id="ARBA00023235"/>
    </source>
</evidence>
<evidence type="ECO:0000256" key="18">
    <source>
        <dbReference type="SAM" id="MobiDB-lite"/>
    </source>
</evidence>
<feature type="compositionally biased region" description="Basic and acidic residues" evidence="18">
    <location>
        <begin position="260"/>
        <end position="271"/>
    </location>
</feature>
<evidence type="ECO:0000256" key="15">
    <source>
        <dbReference type="ARBA" id="ARBA00040924"/>
    </source>
</evidence>
<feature type="region of interest" description="Disordered" evidence="18">
    <location>
        <begin position="310"/>
        <end position="690"/>
    </location>
</feature>
<feature type="compositionally biased region" description="Basic residues" evidence="18">
    <location>
        <begin position="397"/>
        <end position="408"/>
    </location>
</feature>
<keyword evidence="9" id="KW-0697">Rotamase</keyword>
<dbReference type="InterPro" id="IPR003959">
    <property type="entry name" value="ATPase_AAA_core"/>
</dbReference>
<dbReference type="EMBL" id="OA882461">
    <property type="protein sequence ID" value="CAD7275489.1"/>
    <property type="molecule type" value="Genomic_DNA"/>
</dbReference>
<dbReference type="EMBL" id="CAJPEX010000424">
    <property type="protein sequence ID" value="CAG0915641.1"/>
    <property type="molecule type" value="Genomic_DNA"/>
</dbReference>
<evidence type="ECO:0000256" key="11">
    <source>
        <dbReference type="ARBA" id="ARBA00023187"/>
    </source>
</evidence>
<dbReference type="InterPro" id="IPR002130">
    <property type="entry name" value="Cyclophilin-type_PPIase_dom"/>
</dbReference>
<protein>
    <recommendedName>
        <fullName evidence="15">Peptidyl-prolyl cis-trans isomerase H</fullName>
        <ecNumber evidence="4">5.2.1.8</ecNumber>
    </recommendedName>
    <alternativeName>
        <fullName evidence="16">Rotamase H</fullName>
    </alternativeName>
</protein>
<dbReference type="GO" id="GO:0016018">
    <property type="term" value="F:cyclosporin A binding"/>
    <property type="evidence" value="ECO:0007669"/>
    <property type="project" value="TreeGrafter"/>
</dbReference>
<gene>
    <name evidence="20" type="ORF">NMOB1V02_LOCUS3283</name>
</gene>
<dbReference type="CDD" id="cd01926">
    <property type="entry name" value="cyclophilin_ABH_like"/>
    <property type="match status" value="1"/>
</dbReference>
<proteinExistence type="inferred from homology"/>
<dbReference type="PROSITE" id="PS50072">
    <property type="entry name" value="CSA_PPIASE_2"/>
    <property type="match status" value="1"/>
</dbReference>
<dbReference type="PROSITE" id="PS00170">
    <property type="entry name" value="CSA_PPIASE_1"/>
    <property type="match status" value="1"/>
</dbReference>
<evidence type="ECO:0000256" key="4">
    <source>
        <dbReference type="ARBA" id="ARBA00013194"/>
    </source>
</evidence>
<dbReference type="GO" id="GO:0006457">
    <property type="term" value="P:protein folding"/>
    <property type="evidence" value="ECO:0007669"/>
    <property type="project" value="InterPro"/>
</dbReference>
<feature type="domain" description="PPIase cyclophilin-type" evidence="19">
    <location>
        <begin position="20"/>
        <end position="182"/>
    </location>
</feature>
<evidence type="ECO:0000256" key="16">
    <source>
        <dbReference type="ARBA" id="ARBA00041924"/>
    </source>
</evidence>
<organism evidence="20">
    <name type="scientific">Notodromas monacha</name>
    <dbReference type="NCBI Taxonomy" id="399045"/>
    <lineage>
        <taxon>Eukaryota</taxon>
        <taxon>Metazoa</taxon>
        <taxon>Ecdysozoa</taxon>
        <taxon>Arthropoda</taxon>
        <taxon>Crustacea</taxon>
        <taxon>Oligostraca</taxon>
        <taxon>Ostracoda</taxon>
        <taxon>Podocopa</taxon>
        <taxon>Podocopida</taxon>
        <taxon>Cypridocopina</taxon>
        <taxon>Cypridoidea</taxon>
        <taxon>Cyprididae</taxon>
        <taxon>Notodromas</taxon>
    </lineage>
</organism>
<comment type="similarity">
    <text evidence="14">Belongs to the cyclophilin-type PPIase family. PPIase H subfamily.</text>
</comment>
<dbReference type="FunFam" id="2.40.100.10:FF:000017">
    <property type="entry name" value="Peptidyl-prolyl cis-trans isomerase"/>
    <property type="match status" value="1"/>
</dbReference>
<evidence type="ECO:0000259" key="19">
    <source>
        <dbReference type="PROSITE" id="PS50072"/>
    </source>
</evidence>
<dbReference type="Proteomes" id="UP000678499">
    <property type="component" value="Unassembled WGS sequence"/>
</dbReference>
<keyword evidence="8" id="KW-0007">Acetylation</keyword>
<keyword evidence="12" id="KW-0413">Isomerase</keyword>
<feature type="compositionally biased region" description="Basic residues" evidence="18">
    <location>
        <begin position="272"/>
        <end position="281"/>
    </location>
</feature>
<dbReference type="GO" id="GO:0005524">
    <property type="term" value="F:ATP binding"/>
    <property type="evidence" value="ECO:0007669"/>
    <property type="project" value="InterPro"/>
</dbReference>
<keyword evidence="21" id="KW-1185">Reference proteome</keyword>
<dbReference type="PRINTS" id="PR00153">
    <property type="entry name" value="CSAPPISMRASE"/>
</dbReference>
<dbReference type="GO" id="GO:0006397">
    <property type="term" value="P:mRNA processing"/>
    <property type="evidence" value="ECO:0007669"/>
    <property type="project" value="UniProtKB-KW"/>
</dbReference>
<evidence type="ECO:0000313" key="21">
    <source>
        <dbReference type="Proteomes" id="UP000678499"/>
    </source>
</evidence>
<evidence type="ECO:0000256" key="7">
    <source>
        <dbReference type="ARBA" id="ARBA00022728"/>
    </source>
</evidence>
<keyword evidence="6" id="KW-0507">mRNA processing</keyword>
<dbReference type="InterPro" id="IPR003593">
    <property type="entry name" value="AAA+_ATPase"/>
</dbReference>
<comment type="subcellular location">
    <subcellularLocation>
        <location evidence="3">Cytoplasm</location>
    </subcellularLocation>
    <subcellularLocation>
        <location evidence="2">Nucleus speckle</location>
    </subcellularLocation>
</comment>
<evidence type="ECO:0000256" key="8">
    <source>
        <dbReference type="ARBA" id="ARBA00022990"/>
    </source>
</evidence>
<dbReference type="GO" id="GO:0003755">
    <property type="term" value="F:peptidyl-prolyl cis-trans isomerase activity"/>
    <property type="evidence" value="ECO:0007669"/>
    <property type="project" value="UniProtKB-KW"/>
</dbReference>
<keyword evidence="5" id="KW-0963">Cytoplasm</keyword>
<sequence length="1418" mass="157806">MPTWHQLQGQLRNPNNPVVFMDINVGATDIGRIIFELYEDVVPKTVENFRQFCTGEYRKDGVPIGFKGATFHRVIQDFMIQGGDFVNRDGTGMMSIYGGAFADENFQLKHDSPGLLSMANSGKDTNGCQFFITCAKCEFLDGTHVVFGRILDGLLVMRKIENVPTGPNNKPKIPVVISQCGQMILIMMRKKRRDVDESDEVLEIRSDNSDEASLDSHMIDWFGSTNQRARIKKCNPKSPEEEKSEVCDSLPSSEIIEDSSSDHDETTEKRSIRSKSKKRKTGLTNGSSDTEKKPDSGLLKYFYSSKTKTSSTAAAAVANEESSSSEPQKKDISVALIDLESPEIVPNEDKVASDSKGNNSGDPVRDLSPVVIPSPASDDPCEIIENPSEPSADPKFKPGRLHRKRNYLRKISASKPTISRSKSDTTIEKDSSTPKGSPPQFEEAEWQFEVITVKRRSRTDSKSVSDDPVEVVEPVSEKCASRSSVLKYFTPKSKLTHEPDTVDESSSNKTLARTLKKPGIAGSKKPVNSVPPPKGRLREKTKQQSVSQKSIGKKKIEAVNGETDDPETPENNQRKRSKRSVKSKDLDVQIPEISSSSCKRDEEPDSTVDLRSSKRRRKSQPTNYDEDVKDENPDPGLLKYFSVQGRPKAPESPTYTRRTVTVHAIVHADPSSSPPLQKRPEKRPRTSCVSLSESDEIVILESDVDSEPENRRRSSRLAAKSTPMYNAVQVVEEDVKAEVEVIKVKKLAPMFTKAAKKPEVPPVNNEAVAAKRSFLESGLPEAVVKMASQCVKSDGGNDDVPFPNCENMHVGGSSSDENDASGVDFPKLSPEEDEFVPGVPSWCSLKSLPSAPKYPRQIEVEIDEHDPGDLLWTDKFAHVLVDRENVLSNLRQWLENWKVEKSTTKSAGVKKKSRKGYADDDSDEDESQTPPLFCLHGPPGVGKTSLVYFAAKEAGMTVLEINCSTKRSGKIVLGKMREATLSHHLGDEANLSGCIVLLDDVDIVFEGEDDGFLAAVETFAEETKRPIIMTSSSAKVSVSGHFGMLLVNVPAISSADLGTFLAGVYRGEIGDSCDQDVGATVCEELAEYCRGDPRKAMSELQAFGIRPDSKPRVLREFLERSLNDGYLLTKKLSDGQRIFGILFRNLHKIWPELPAAKRSDREARNIFLSELEAIDTEEKSGVRCPLDDTDIADPEEVQVEDEDAGDGFEMKQDSRRLLMNAMCVMSRLCDSAALQDKTKLSSWKDGSVSGALKDSWSPSNDYCNTAEVSFDIASSMETLGVSLYAEDMKRLKERVQKTLENPDEVLKKMAGCFESGTLRVWEFNSEETRNYMKIQSDHESLLTMMAPTCWKLNRAAFIQDFVPGLRLLLRNDVIRGKTKSLRRNRRQRAIQTEYLDRNGFSWFEPDFIQNLCGYFYEN</sequence>
<keyword evidence="13" id="KW-0539">Nucleus</keyword>
<evidence type="ECO:0000256" key="2">
    <source>
        <dbReference type="ARBA" id="ARBA00004324"/>
    </source>
</evidence>
<accession>A0A7R9GCB1</accession>
<dbReference type="GO" id="GO:0016887">
    <property type="term" value="F:ATP hydrolysis activity"/>
    <property type="evidence" value="ECO:0007669"/>
    <property type="project" value="InterPro"/>
</dbReference>
<comment type="catalytic activity">
    <reaction evidence="1">
        <text>[protein]-peptidylproline (omega=180) = [protein]-peptidylproline (omega=0)</text>
        <dbReference type="Rhea" id="RHEA:16237"/>
        <dbReference type="Rhea" id="RHEA-COMP:10747"/>
        <dbReference type="Rhea" id="RHEA-COMP:10748"/>
        <dbReference type="ChEBI" id="CHEBI:83833"/>
        <dbReference type="ChEBI" id="CHEBI:83834"/>
        <dbReference type="EC" id="5.2.1.8"/>
    </reaction>
</comment>
<dbReference type="InterPro" id="IPR020892">
    <property type="entry name" value="Cyclophilin-type_PPIase_CS"/>
</dbReference>
<evidence type="ECO:0000256" key="14">
    <source>
        <dbReference type="ARBA" id="ARBA00038512"/>
    </source>
</evidence>
<dbReference type="Pfam" id="PF00160">
    <property type="entry name" value="Pro_isomerase"/>
    <property type="match status" value="1"/>
</dbReference>
<dbReference type="GO" id="GO:0005681">
    <property type="term" value="C:spliceosomal complex"/>
    <property type="evidence" value="ECO:0007669"/>
    <property type="project" value="UniProtKB-KW"/>
</dbReference>
<dbReference type="GO" id="GO:0008380">
    <property type="term" value="P:RNA splicing"/>
    <property type="evidence" value="ECO:0007669"/>
    <property type="project" value="UniProtKB-KW"/>
</dbReference>
<dbReference type="GO" id="GO:0005737">
    <property type="term" value="C:cytoplasm"/>
    <property type="evidence" value="ECO:0007669"/>
    <property type="project" value="UniProtKB-SubCell"/>
</dbReference>
<feature type="region of interest" description="Disordered" evidence="18">
    <location>
        <begin position="908"/>
        <end position="934"/>
    </location>
</feature>
<dbReference type="OrthoDB" id="193499at2759"/>
<evidence type="ECO:0000256" key="17">
    <source>
        <dbReference type="ARBA" id="ARBA00059766"/>
    </source>
</evidence>
<evidence type="ECO:0000256" key="9">
    <source>
        <dbReference type="ARBA" id="ARBA00023110"/>
    </source>
</evidence>
<dbReference type="PANTHER" id="PTHR11071">
    <property type="entry name" value="PEPTIDYL-PROLYL CIS-TRANS ISOMERASE"/>
    <property type="match status" value="1"/>
</dbReference>
<keyword evidence="7" id="KW-0747">Spliceosome</keyword>
<evidence type="ECO:0000256" key="13">
    <source>
        <dbReference type="ARBA" id="ARBA00023242"/>
    </source>
</evidence>
<dbReference type="EC" id="5.2.1.8" evidence="4"/>
<evidence type="ECO:0000256" key="5">
    <source>
        <dbReference type="ARBA" id="ARBA00022490"/>
    </source>
</evidence>
<dbReference type="InterPro" id="IPR027417">
    <property type="entry name" value="P-loop_NTPase"/>
</dbReference>
<dbReference type="GO" id="GO:0016607">
    <property type="term" value="C:nuclear speck"/>
    <property type="evidence" value="ECO:0007669"/>
    <property type="project" value="UniProtKB-SubCell"/>
</dbReference>
<keyword evidence="11" id="KW-0508">mRNA splicing</keyword>
<evidence type="ECO:0000256" key="10">
    <source>
        <dbReference type="ARBA" id="ARBA00023186"/>
    </source>
</evidence>
<dbReference type="CDD" id="cd00009">
    <property type="entry name" value="AAA"/>
    <property type="match status" value="1"/>
</dbReference>
<dbReference type="PANTHER" id="PTHR11071:SF561">
    <property type="entry name" value="PEPTIDYL-PROLYL CIS-TRANS ISOMERASE D-RELATED"/>
    <property type="match status" value="1"/>
</dbReference>
<evidence type="ECO:0000256" key="3">
    <source>
        <dbReference type="ARBA" id="ARBA00004496"/>
    </source>
</evidence>